<protein>
    <recommendedName>
        <fullName evidence="3">F-box domain-containing protein</fullName>
    </recommendedName>
</protein>
<dbReference type="InterPro" id="IPR036047">
    <property type="entry name" value="F-box-like_dom_sf"/>
</dbReference>
<dbReference type="EMBL" id="MU006779">
    <property type="protein sequence ID" value="KAF2643646.1"/>
    <property type="molecule type" value="Genomic_DNA"/>
</dbReference>
<dbReference type="AlphaFoldDB" id="A0A6A6S6Z9"/>
<accession>A0A6A6S6Z9</accession>
<gene>
    <name evidence="1" type="ORF">P280DRAFT_213956</name>
</gene>
<proteinExistence type="predicted"/>
<dbReference type="SUPFAM" id="SSF81383">
    <property type="entry name" value="F-box domain"/>
    <property type="match status" value="1"/>
</dbReference>
<dbReference type="Proteomes" id="UP000799753">
    <property type="component" value="Unassembled WGS sequence"/>
</dbReference>
<reference evidence="1" key="1">
    <citation type="journal article" date="2020" name="Stud. Mycol.">
        <title>101 Dothideomycetes genomes: a test case for predicting lifestyles and emergence of pathogens.</title>
        <authorList>
            <person name="Haridas S."/>
            <person name="Albert R."/>
            <person name="Binder M."/>
            <person name="Bloem J."/>
            <person name="Labutti K."/>
            <person name="Salamov A."/>
            <person name="Andreopoulos B."/>
            <person name="Baker S."/>
            <person name="Barry K."/>
            <person name="Bills G."/>
            <person name="Bluhm B."/>
            <person name="Cannon C."/>
            <person name="Castanera R."/>
            <person name="Culley D."/>
            <person name="Daum C."/>
            <person name="Ezra D."/>
            <person name="Gonzalez J."/>
            <person name="Henrissat B."/>
            <person name="Kuo A."/>
            <person name="Liang C."/>
            <person name="Lipzen A."/>
            <person name="Lutzoni F."/>
            <person name="Magnuson J."/>
            <person name="Mondo S."/>
            <person name="Nolan M."/>
            <person name="Ohm R."/>
            <person name="Pangilinan J."/>
            <person name="Park H.-J."/>
            <person name="Ramirez L."/>
            <person name="Alfaro M."/>
            <person name="Sun H."/>
            <person name="Tritt A."/>
            <person name="Yoshinaga Y."/>
            <person name="Zwiers L.-H."/>
            <person name="Turgeon B."/>
            <person name="Goodwin S."/>
            <person name="Spatafora J."/>
            <person name="Crous P."/>
            <person name="Grigoriev I."/>
        </authorList>
    </citation>
    <scope>NUCLEOTIDE SEQUENCE</scope>
    <source>
        <strain evidence="1">CBS 473.64</strain>
    </source>
</reference>
<evidence type="ECO:0000313" key="2">
    <source>
        <dbReference type="Proteomes" id="UP000799753"/>
    </source>
</evidence>
<sequence>MGADNDSHRSLFLPDILPCPGSEQCAFHASIFGSGDQNETPNEWRCPKCEKLHLTTIAPPRAVEPSTPTSRSRLETLPTELILHVIGYLPATGEAALAFTSHALNSKVGTRAWSLDCRERDHLTTLLAKDTLTYAKCSPCGMLRPVSSDLAWPLLKRHKEERGVSPSVYAVSEFLAIKMVDKHVSSDGPQSLCGSLLTCAGVYMKPWALPDNVVIKDAGFSSDDVDQGLAIGYNASGRIAERAQKLVVPYRSTPTMDILLYSPALRHTAQILPLPTHLRSKSPAPRSRRSHVPI</sequence>
<evidence type="ECO:0008006" key="3">
    <source>
        <dbReference type="Google" id="ProtNLM"/>
    </source>
</evidence>
<organism evidence="1 2">
    <name type="scientific">Massarina eburnea CBS 473.64</name>
    <dbReference type="NCBI Taxonomy" id="1395130"/>
    <lineage>
        <taxon>Eukaryota</taxon>
        <taxon>Fungi</taxon>
        <taxon>Dikarya</taxon>
        <taxon>Ascomycota</taxon>
        <taxon>Pezizomycotina</taxon>
        <taxon>Dothideomycetes</taxon>
        <taxon>Pleosporomycetidae</taxon>
        <taxon>Pleosporales</taxon>
        <taxon>Massarineae</taxon>
        <taxon>Massarinaceae</taxon>
        <taxon>Massarina</taxon>
    </lineage>
</organism>
<dbReference type="OrthoDB" id="3766406at2759"/>
<name>A0A6A6S6Z9_9PLEO</name>
<evidence type="ECO:0000313" key="1">
    <source>
        <dbReference type="EMBL" id="KAF2643646.1"/>
    </source>
</evidence>
<keyword evidence="2" id="KW-1185">Reference proteome</keyword>